<keyword evidence="1" id="KW-1133">Transmembrane helix</keyword>
<reference evidence="2 3" key="1">
    <citation type="submission" date="2019-06" db="EMBL/GenBank/DDBJ databases">
        <title>Sequencing the genomes of 1000 actinobacteria strains.</title>
        <authorList>
            <person name="Klenk H.-P."/>
        </authorList>
    </citation>
    <scope>NUCLEOTIDE SEQUENCE [LARGE SCALE GENOMIC DNA]</scope>
    <source>
        <strain evidence="2 3">DSM 102131</strain>
    </source>
</reference>
<keyword evidence="1" id="KW-0812">Transmembrane</keyword>
<organism evidence="2 3">
    <name type="scientific">Micromonospora palomenae</name>
    <dbReference type="NCBI Taxonomy" id="1461247"/>
    <lineage>
        <taxon>Bacteria</taxon>
        <taxon>Bacillati</taxon>
        <taxon>Actinomycetota</taxon>
        <taxon>Actinomycetes</taxon>
        <taxon>Micromonosporales</taxon>
        <taxon>Micromonosporaceae</taxon>
        <taxon>Micromonospora</taxon>
    </lineage>
</organism>
<name>A0A561WCT5_9ACTN</name>
<protein>
    <submittedName>
        <fullName evidence="2">Uncharacterized protein</fullName>
    </submittedName>
</protein>
<dbReference type="AlphaFoldDB" id="A0A561WCT5"/>
<dbReference type="EMBL" id="VIXA01000002">
    <property type="protein sequence ID" value="TWG21663.1"/>
    <property type="molecule type" value="Genomic_DNA"/>
</dbReference>
<feature type="transmembrane region" description="Helical" evidence="1">
    <location>
        <begin position="83"/>
        <end position="104"/>
    </location>
</feature>
<dbReference type="Proteomes" id="UP000319927">
    <property type="component" value="Unassembled WGS sequence"/>
</dbReference>
<evidence type="ECO:0000256" key="1">
    <source>
        <dbReference type="SAM" id="Phobius"/>
    </source>
</evidence>
<proteinExistence type="predicted"/>
<evidence type="ECO:0000313" key="3">
    <source>
        <dbReference type="Proteomes" id="UP000319927"/>
    </source>
</evidence>
<gene>
    <name evidence="2" type="ORF">FHX75_12178</name>
</gene>
<accession>A0A561WCT5</accession>
<comment type="caution">
    <text evidence="2">The sequence shown here is derived from an EMBL/GenBank/DDBJ whole genome shotgun (WGS) entry which is preliminary data.</text>
</comment>
<evidence type="ECO:0000313" key="2">
    <source>
        <dbReference type="EMBL" id="TWG21663.1"/>
    </source>
</evidence>
<feature type="transmembrane region" description="Helical" evidence="1">
    <location>
        <begin position="46"/>
        <end position="71"/>
    </location>
</feature>
<keyword evidence="3" id="KW-1185">Reference proteome</keyword>
<keyword evidence="1" id="KW-0472">Membrane</keyword>
<dbReference type="RefSeq" id="WP_154939341.1">
    <property type="nucleotide sequence ID" value="NZ_VIXA01000002.1"/>
</dbReference>
<sequence>MGSATAAAGRPLTGAVVLALLAGTALFSGAVPPGCGDECTSDRDRWLLFGLYTLTPALFLAVLVSLVLLWLTVARRPVRSAAVAGTLSAVPVLLLLGGLVPLVVR</sequence>